<proteinExistence type="inferred from homology"/>
<dbReference type="PANTHER" id="PTHR16024:SF28">
    <property type="entry name" value="XK-RELATED PROTEIN"/>
    <property type="match status" value="1"/>
</dbReference>
<dbReference type="Pfam" id="PF09815">
    <property type="entry name" value="XK-related"/>
    <property type="match status" value="1"/>
</dbReference>
<dbReference type="Proteomes" id="UP000504606">
    <property type="component" value="Unplaced"/>
</dbReference>
<evidence type="ECO:0000256" key="6">
    <source>
        <dbReference type="ARBA" id="ARBA00023136"/>
    </source>
</evidence>
<organism evidence="9 10">
    <name type="scientific">Frankliniella occidentalis</name>
    <name type="common">Western flower thrips</name>
    <name type="synonym">Euthrips occidentalis</name>
    <dbReference type="NCBI Taxonomy" id="133901"/>
    <lineage>
        <taxon>Eukaryota</taxon>
        <taxon>Metazoa</taxon>
        <taxon>Ecdysozoa</taxon>
        <taxon>Arthropoda</taxon>
        <taxon>Hexapoda</taxon>
        <taxon>Insecta</taxon>
        <taxon>Pterygota</taxon>
        <taxon>Neoptera</taxon>
        <taxon>Paraneoptera</taxon>
        <taxon>Thysanoptera</taxon>
        <taxon>Terebrantia</taxon>
        <taxon>Thripoidea</taxon>
        <taxon>Thripidae</taxon>
        <taxon>Frankliniella</taxon>
    </lineage>
</organism>
<protein>
    <recommendedName>
        <fullName evidence="7">XK-related protein</fullName>
    </recommendedName>
</protein>
<dbReference type="GeneID" id="113207236"/>
<feature type="region of interest" description="Disordered" evidence="8">
    <location>
        <begin position="529"/>
        <end position="599"/>
    </location>
</feature>
<accession>A0A6J1SJI3</accession>
<keyword evidence="9" id="KW-1185">Reference proteome</keyword>
<feature type="transmembrane region" description="Helical" evidence="7">
    <location>
        <begin position="302"/>
        <end position="321"/>
    </location>
</feature>
<feature type="compositionally biased region" description="Low complexity" evidence="8">
    <location>
        <begin position="817"/>
        <end position="835"/>
    </location>
</feature>
<dbReference type="InterPro" id="IPR018629">
    <property type="entry name" value="XK-rel"/>
</dbReference>
<feature type="transmembrane region" description="Helical" evidence="7">
    <location>
        <begin position="67"/>
        <end position="88"/>
    </location>
</feature>
<feature type="compositionally biased region" description="Polar residues" evidence="8">
    <location>
        <begin position="534"/>
        <end position="577"/>
    </location>
</feature>
<dbReference type="RefSeq" id="XP_026279495.1">
    <property type="nucleotide sequence ID" value="XM_026423710.2"/>
</dbReference>
<feature type="region of interest" description="Disordered" evidence="8">
    <location>
        <begin position="731"/>
        <end position="764"/>
    </location>
</feature>
<evidence type="ECO:0000256" key="1">
    <source>
        <dbReference type="ARBA" id="ARBA00004651"/>
    </source>
</evidence>
<evidence type="ECO:0000256" key="4">
    <source>
        <dbReference type="ARBA" id="ARBA00022692"/>
    </source>
</evidence>
<dbReference type="OrthoDB" id="6356248at2759"/>
<comment type="subcellular location">
    <subcellularLocation>
        <location evidence="1">Cell membrane</location>
        <topology evidence="1">Multi-pass membrane protein</topology>
    </subcellularLocation>
    <subcellularLocation>
        <location evidence="7">Membrane</location>
        <topology evidence="7">Multi-pass membrane protein</topology>
    </subcellularLocation>
</comment>
<keyword evidence="3" id="KW-1003">Cell membrane</keyword>
<dbReference type="AlphaFoldDB" id="A0A6J1SJI3"/>
<evidence type="ECO:0000313" key="10">
    <source>
        <dbReference type="RefSeq" id="XP_026279495.1"/>
    </source>
</evidence>
<comment type="similarity">
    <text evidence="2 7">Belongs to the XK family.</text>
</comment>
<evidence type="ECO:0000256" key="8">
    <source>
        <dbReference type="SAM" id="MobiDB-lite"/>
    </source>
</evidence>
<feature type="region of interest" description="Disordered" evidence="8">
    <location>
        <begin position="436"/>
        <end position="493"/>
    </location>
</feature>
<evidence type="ECO:0000256" key="5">
    <source>
        <dbReference type="ARBA" id="ARBA00022989"/>
    </source>
</evidence>
<evidence type="ECO:0000313" key="9">
    <source>
        <dbReference type="Proteomes" id="UP000504606"/>
    </source>
</evidence>
<dbReference type="InterPro" id="IPR050895">
    <property type="entry name" value="XK-related_scramblase"/>
</dbReference>
<dbReference type="PANTHER" id="PTHR16024">
    <property type="entry name" value="XK-RELATED PROTEIN"/>
    <property type="match status" value="1"/>
</dbReference>
<sequence length="1200" mass="131056">MAVMKSNNTSSVYFTGNTNSKNGMKRERLSFTNLDAGLIIFSMVTIIAHLVTDTTLILSYYLAGHKFWAFSTVALALIPAVTIQAFSLRWHVLDDAASLTKWLNHCCLLGVFFRHVDALQTGLEARRSGDVADFQSLFHQQSDISMLQLFESFMKSAPQLVLQLYIMIQVQDWGPWTGMSAGASLISLAWAMAVYTHAMRQARPDKQKASLAGLALQAVWRTGLLVARIAALVLFAICCQAWLFLLLGLHWLGMTVWVVLQKTDLCSTPWEECAYNCVVGVVYCFCFFNLREGRARGRMLAFYIVTVTQNLACLYLFLALAQHTHPLLATVAAAAIVGGTITGLCAMLTYYRFFHPSGPITLFGPPTALTNSLTQSSNCNGRESVQSAPVGETHISVDGSTNSQVQLGYSQSSQMPSDVEKSNSLRSLKHLWSVDRDGSLSSRSDDAPAAGGSPQPDDGCTDRRLLLSCSGSMRRLPSTDGTQISSVVDQSKQSSLTGLTVLNPGTLQTSCATSQTSCGTSQTSCGTSHTSCGNHSSMSNLTSRSTLNSQSHQSPPTTHQGWTSHPLNVALSTQSVHSTNTTLSSTSGNSNPINNSSVNTRPIQLAKPLGVEEPSTPGGSIDIDDSKLSWNCTSMMEDTQQSEIIENISAEAEINGACGINKRRGICSSVELDLDKLEDSDKQPIPQLAEVTSKLNIVDESFALLCQKLVANAEVKRLGSIESISKNLEKSAKGITRKEEKEEKRESDYIDSKQSAISSDGTSSEVLSAHDYENICAVNIAREAWGLRSWRGYSDIETWLHDDSVVRDRRRDTLASIGTTTTLTSASSERSTASESPPPARQWENCDTSAPPLPCRRPRPSYNRMDDYLDTLAYDLAEIEQRERVSNGHQNSQDNVFMAQPYVVDQNGMLHPLPASLDTILEELEESSLSASTVTATESGSMALGWASSLVATIDEIRMGTSNTLEDSGTVSESDFDVGSYRSLQLDTSAMTNVACQGSPDGTSKGQQRFSSSLPSLLQVPRSWSHLTPEEVLFLSELKPQPDCEVPKEFKYSSLNPIDQGIRKKNGRRPRRKFSLLREKFEIKSDAVDDKNYCNVEDLRQDMRDFNEGGGEGFAEKIPVSTVANISQEGEGIVNNLVHFRSECSPPVIPLKEADLKSPGWSTSEKVLSFRGQTLLQQVIGQPKLVPHNKKLVLDSNASA</sequence>
<feature type="transmembrane region" description="Helical" evidence="7">
    <location>
        <begin position="229"/>
        <end position="253"/>
    </location>
</feature>
<reference evidence="10" key="1">
    <citation type="submission" date="2025-08" db="UniProtKB">
        <authorList>
            <consortium name="RefSeq"/>
        </authorList>
    </citation>
    <scope>IDENTIFICATION</scope>
    <source>
        <tissue evidence="10">Whole organism</tissue>
    </source>
</reference>
<feature type="compositionally biased region" description="Basic and acidic residues" evidence="8">
    <location>
        <begin position="436"/>
        <end position="446"/>
    </location>
</feature>
<feature type="transmembrane region" description="Helical" evidence="7">
    <location>
        <begin position="327"/>
        <end position="351"/>
    </location>
</feature>
<dbReference type="GO" id="GO:0005886">
    <property type="term" value="C:plasma membrane"/>
    <property type="evidence" value="ECO:0007669"/>
    <property type="project" value="UniProtKB-SubCell"/>
</dbReference>
<feature type="transmembrane region" description="Helical" evidence="7">
    <location>
        <begin position="176"/>
        <end position="198"/>
    </location>
</feature>
<name>A0A6J1SJI3_FRAOC</name>
<gene>
    <name evidence="10" type="primary">LOC113207236</name>
</gene>
<feature type="compositionally biased region" description="Polar residues" evidence="8">
    <location>
        <begin position="479"/>
        <end position="493"/>
    </location>
</feature>
<feature type="compositionally biased region" description="Polar residues" evidence="8">
    <location>
        <begin position="752"/>
        <end position="764"/>
    </location>
</feature>
<evidence type="ECO:0000256" key="2">
    <source>
        <dbReference type="ARBA" id="ARBA00008789"/>
    </source>
</evidence>
<feature type="compositionally biased region" description="Basic and acidic residues" evidence="8">
    <location>
        <begin position="731"/>
        <end position="751"/>
    </location>
</feature>
<evidence type="ECO:0000256" key="7">
    <source>
        <dbReference type="RuleBase" id="RU910716"/>
    </source>
</evidence>
<feature type="region of interest" description="Disordered" evidence="8">
    <location>
        <begin position="817"/>
        <end position="861"/>
    </location>
</feature>
<keyword evidence="5 7" id="KW-1133">Transmembrane helix</keyword>
<evidence type="ECO:0000256" key="3">
    <source>
        <dbReference type="ARBA" id="ARBA00022475"/>
    </source>
</evidence>
<keyword evidence="6 7" id="KW-0472">Membrane</keyword>
<dbReference type="KEGG" id="foc:113207236"/>
<keyword evidence="4 7" id="KW-0812">Transmembrane</keyword>
<feature type="compositionally biased region" description="Low complexity" evidence="8">
    <location>
        <begin position="578"/>
        <end position="591"/>
    </location>
</feature>
<feature type="transmembrane region" description="Helical" evidence="7">
    <location>
        <begin position="34"/>
        <end position="61"/>
    </location>
</feature>